<organism evidence="1 2">
    <name type="scientific">Brachionus plicatilis</name>
    <name type="common">Marine rotifer</name>
    <name type="synonym">Brachionus muelleri</name>
    <dbReference type="NCBI Taxonomy" id="10195"/>
    <lineage>
        <taxon>Eukaryota</taxon>
        <taxon>Metazoa</taxon>
        <taxon>Spiralia</taxon>
        <taxon>Gnathifera</taxon>
        <taxon>Rotifera</taxon>
        <taxon>Eurotatoria</taxon>
        <taxon>Monogononta</taxon>
        <taxon>Pseudotrocha</taxon>
        <taxon>Ploima</taxon>
        <taxon>Brachionidae</taxon>
        <taxon>Brachionus</taxon>
    </lineage>
</organism>
<dbReference type="AlphaFoldDB" id="A0A3M7R819"/>
<evidence type="ECO:0000313" key="1">
    <source>
        <dbReference type="EMBL" id="RNA19752.1"/>
    </source>
</evidence>
<comment type="caution">
    <text evidence="1">The sequence shown here is derived from an EMBL/GenBank/DDBJ whole genome shotgun (WGS) entry which is preliminary data.</text>
</comment>
<evidence type="ECO:0000313" key="2">
    <source>
        <dbReference type="Proteomes" id="UP000276133"/>
    </source>
</evidence>
<sequence length="88" mass="9963">MINTISVVTKKYLILALRMESLFKNYEFVSGNGLFIKTRCELLFNVYITIWQGPISSKSKLGTRLHRATRSFLCPSVVSIPSYVSSPT</sequence>
<proteinExistence type="predicted"/>
<accession>A0A3M7R819</accession>
<dbReference type="EMBL" id="REGN01003982">
    <property type="protein sequence ID" value="RNA19752.1"/>
    <property type="molecule type" value="Genomic_DNA"/>
</dbReference>
<name>A0A3M7R819_BRAPC</name>
<protein>
    <submittedName>
        <fullName evidence="1">Uncharacterized protein</fullName>
    </submittedName>
</protein>
<keyword evidence="2" id="KW-1185">Reference proteome</keyword>
<reference evidence="1 2" key="1">
    <citation type="journal article" date="2018" name="Sci. Rep.">
        <title>Genomic signatures of local adaptation to the degree of environmental predictability in rotifers.</title>
        <authorList>
            <person name="Franch-Gras L."/>
            <person name="Hahn C."/>
            <person name="Garcia-Roger E.M."/>
            <person name="Carmona M.J."/>
            <person name="Serra M."/>
            <person name="Gomez A."/>
        </authorList>
    </citation>
    <scope>NUCLEOTIDE SEQUENCE [LARGE SCALE GENOMIC DNA]</scope>
    <source>
        <strain evidence="1">HYR1</strain>
    </source>
</reference>
<dbReference type="Proteomes" id="UP000276133">
    <property type="component" value="Unassembled WGS sequence"/>
</dbReference>
<gene>
    <name evidence="1" type="ORF">BpHYR1_052490</name>
</gene>